<dbReference type="EMBL" id="GGFL01011824">
    <property type="protein sequence ID" value="MBW76002.1"/>
    <property type="molecule type" value="Transcribed_RNA"/>
</dbReference>
<evidence type="ECO:0000313" key="2">
    <source>
        <dbReference type="EMBL" id="MBW76002.1"/>
    </source>
</evidence>
<feature type="region of interest" description="Disordered" evidence="1">
    <location>
        <begin position="56"/>
        <end position="75"/>
    </location>
</feature>
<feature type="compositionally biased region" description="Basic and acidic residues" evidence="1">
    <location>
        <begin position="66"/>
        <end position="75"/>
    </location>
</feature>
<dbReference type="AlphaFoldDB" id="A0A2M4DEJ1"/>
<protein>
    <submittedName>
        <fullName evidence="2">Putative secreted protein</fullName>
    </submittedName>
</protein>
<reference evidence="2" key="1">
    <citation type="submission" date="2018-01" db="EMBL/GenBank/DDBJ databases">
        <title>An insight into the sialome of Amazonian anophelines.</title>
        <authorList>
            <person name="Ribeiro J.M."/>
            <person name="Scarpassa V."/>
            <person name="Calvo E."/>
        </authorList>
    </citation>
    <scope>NUCLEOTIDE SEQUENCE</scope>
</reference>
<proteinExistence type="predicted"/>
<evidence type="ECO:0000256" key="1">
    <source>
        <dbReference type="SAM" id="MobiDB-lite"/>
    </source>
</evidence>
<name>A0A2M4DEJ1_ANODA</name>
<accession>A0A2M4DEJ1</accession>
<organism evidence="2">
    <name type="scientific">Anopheles darlingi</name>
    <name type="common">Mosquito</name>
    <dbReference type="NCBI Taxonomy" id="43151"/>
    <lineage>
        <taxon>Eukaryota</taxon>
        <taxon>Metazoa</taxon>
        <taxon>Ecdysozoa</taxon>
        <taxon>Arthropoda</taxon>
        <taxon>Hexapoda</taxon>
        <taxon>Insecta</taxon>
        <taxon>Pterygota</taxon>
        <taxon>Neoptera</taxon>
        <taxon>Endopterygota</taxon>
        <taxon>Diptera</taxon>
        <taxon>Nematocera</taxon>
        <taxon>Culicoidea</taxon>
        <taxon>Culicidae</taxon>
        <taxon>Anophelinae</taxon>
        <taxon>Anopheles</taxon>
    </lineage>
</organism>
<sequence>MFGFRLAMRHCASSYCLATLTLTWYTQAISRCVLALLPRMQIMAMVRHAVAGSCCHDDSGSPPPLRRGEREKIPV</sequence>